<dbReference type="AlphaFoldDB" id="A0A5J5ELH2"/>
<feature type="region of interest" description="Disordered" evidence="1">
    <location>
        <begin position="87"/>
        <end position="217"/>
    </location>
</feature>
<evidence type="ECO:0000313" key="2">
    <source>
        <dbReference type="EMBL" id="KAA8896270.1"/>
    </source>
</evidence>
<comment type="caution">
    <text evidence="2">The sequence shown here is derived from an EMBL/GenBank/DDBJ whole genome shotgun (WGS) entry which is preliminary data.</text>
</comment>
<accession>A0A5J5ELH2</accession>
<proteinExistence type="predicted"/>
<organism evidence="2 3">
    <name type="scientific">Sphaerosporella brunnea</name>
    <dbReference type="NCBI Taxonomy" id="1250544"/>
    <lineage>
        <taxon>Eukaryota</taxon>
        <taxon>Fungi</taxon>
        <taxon>Dikarya</taxon>
        <taxon>Ascomycota</taxon>
        <taxon>Pezizomycotina</taxon>
        <taxon>Pezizomycetes</taxon>
        <taxon>Pezizales</taxon>
        <taxon>Pyronemataceae</taxon>
        <taxon>Sphaerosporella</taxon>
    </lineage>
</organism>
<feature type="region of interest" description="Disordered" evidence="1">
    <location>
        <begin position="274"/>
        <end position="307"/>
    </location>
</feature>
<feature type="region of interest" description="Disordered" evidence="1">
    <location>
        <begin position="1"/>
        <end position="53"/>
    </location>
</feature>
<name>A0A5J5ELH2_9PEZI</name>
<reference evidence="2 3" key="1">
    <citation type="submission" date="2019-09" db="EMBL/GenBank/DDBJ databases">
        <title>Draft genome of the ectomycorrhizal ascomycete Sphaerosporella brunnea.</title>
        <authorList>
            <consortium name="DOE Joint Genome Institute"/>
            <person name="Benucci G.M."/>
            <person name="Marozzi G."/>
            <person name="Antonielli L."/>
            <person name="Sanchez S."/>
            <person name="Marco P."/>
            <person name="Wang X."/>
            <person name="Falini L.B."/>
            <person name="Barry K."/>
            <person name="Haridas S."/>
            <person name="Lipzen A."/>
            <person name="Labutti K."/>
            <person name="Grigoriev I.V."/>
            <person name="Murat C."/>
            <person name="Martin F."/>
            <person name="Albertini E."/>
            <person name="Donnini D."/>
            <person name="Bonito G."/>
        </authorList>
    </citation>
    <scope>NUCLEOTIDE SEQUENCE [LARGE SCALE GENOMIC DNA]</scope>
    <source>
        <strain evidence="2 3">Sb_GMNB300</strain>
    </source>
</reference>
<feature type="compositionally biased region" description="Polar residues" evidence="1">
    <location>
        <begin position="162"/>
        <end position="172"/>
    </location>
</feature>
<evidence type="ECO:0000313" key="3">
    <source>
        <dbReference type="Proteomes" id="UP000326924"/>
    </source>
</evidence>
<protein>
    <submittedName>
        <fullName evidence="2">Uncharacterized protein</fullName>
    </submittedName>
</protein>
<gene>
    <name evidence="2" type="ORF">FN846DRAFT_910844</name>
</gene>
<evidence type="ECO:0000256" key="1">
    <source>
        <dbReference type="SAM" id="MobiDB-lite"/>
    </source>
</evidence>
<feature type="compositionally biased region" description="Basic and acidic residues" evidence="1">
    <location>
        <begin position="173"/>
        <end position="189"/>
    </location>
</feature>
<feature type="compositionally biased region" description="Polar residues" evidence="1">
    <location>
        <begin position="22"/>
        <end position="35"/>
    </location>
</feature>
<dbReference type="EMBL" id="VXIS01000218">
    <property type="protein sequence ID" value="KAA8896270.1"/>
    <property type="molecule type" value="Genomic_DNA"/>
</dbReference>
<keyword evidence="3" id="KW-1185">Reference proteome</keyword>
<dbReference type="Proteomes" id="UP000326924">
    <property type="component" value="Unassembled WGS sequence"/>
</dbReference>
<feature type="compositionally biased region" description="Low complexity" evidence="1">
    <location>
        <begin position="36"/>
        <end position="48"/>
    </location>
</feature>
<dbReference type="InParanoid" id="A0A5J5ELH2"/>
<sequence>MPRNRKSQKMRSQKTRKERRNSNTQNEQSDTPTTDTNTQNEQSEAQEQQAHKERVRAFVDSFIFGAWLPSSTLTDSEPVPAFEACRALGNELGNDPELLTPTNDPRVEASDSPGSTRTIQVRPLGEENAEMLSERGGTLERPLDISDDEFGGGVIGDPSADVTPSRSVPTKGTDTDTAYRPRPSSESRRIAALPSRTRLGPAPGPSTPRTPTRRPNDFAVDLSQPTPPLPTPFRLPHTPTAGRNNFVVDLSQPTPPLPTPFRLRRTPTAGRNNFAVDLARPTPPVPDVVDEKPLASPPPVQAESSDKVHVFPGRRCVRRPM</sequence>
<feature type="compositionally biased region" description="Basic residues" evidence="1">
    <location>
        <begin position="1"/>
        <end position="19"/>
    </location>
</feature>